<dbReference type="RefSeq" id="WP_187319455.1">
    <property type="nucleotide sequence ID" value="NZ_JACSCY010000005.1"/>
</dbReference>
<reference evidence="1 2" key="1">
    <citation type="submission" date="2020-08" db="EMBL/GenBank/DDBJ databases">
        <title>Hymenobacter sp.</title>
        <authorList>
            <person name="Kim M.K."/>
        </authorList>
    </citation>
    <scope>NUCLEOTIDE SEQUENCE [LARGE SCALE GENOMIC DNA]</scope>
    <source>
        <strain evidence="1 2">BT507</strain>
    </source>
</reference>
<evidence type="ECO:0000313" key="1">
    <source>
        <dbReference type="EMBL" id="MBC6611182.1"/>
    </source>
</evidence>
<name>A0ABR7MJD8_9BACT</name>
<evidence type="ECO:0000313" key="2">
    <source>
        <dbReference type="Proteomes" id="UP000622017"/>
    </source>
</evidence>
<dbReference type="EMBL" id="JACSCY010000005">
    <property type="protein sequence ID" value="MBC6611182.1"/>
    <property type="molecule type" value="Genomic_DNA"/>
</dbReference>
<comment type="caution">
    <text evidence="1">The sequence shown here is derived from an EMBL/GenBank/DDBJ whole genome shotgun (WGS) entry which is preliminary data.</text>
</comment>
<keyword evidence="2" id="KW-1185">Reference proteome</keyword>
<dbReference type="InterPro" id="IPR036249">
    <property type="entry name" value="Thioredoxin-like_sf"/>
</dbReference>
<dbReference type="SUPFAM" id="SSF52833">
    <property type="entry name" value="Thioredoxin-like"/>
    <property type="match status" value="1"/>
</dbReference>
<dbReference type="Gene3D" id="3.40.30.10">
    <property type="entry name" value="Glutaredoxin"/>
    <property type="match status" value="1"/>
</dbReference>
<dbReference type="Proteomes" id="UP000622017">
    <property type="component" value="Unassembled WGS sequence"/>
</dbReference>
<proteinExistence type="predicted"/>
<protein>
    <submittedName>
        <fullName evidence="1">Thioredoxin family protein</fullName>
    </submittedName>
</protein>
<accession>A0ABR7MJD8</accession>
<sequence>MSDFSPPTPTPVLPSERLEASYSYTAYRQLVDDALAQGKTTGPQQTEELVQYTKLNEQRMSRLDKTTHVLPELADAAAHVPYPLVWLILTEGWCGDAAQIVPVLEHIAQASAGNIRTRYLLRDENLDLMDRYLTGTSRAIPRLIVLRADTLEEVAQWGPRPTPAQDIVNQAKAEGVDHDEFIARVHAWYAHDKTQTLQQEMLELLQGLQ</sequence>
<dbReference type="Pfam" id="PF14595">
    <property type="entry name" value="Thioredoxin_9"/>
    <property type="match status" value="1"/>
</dbReference>
<organism evidence="1 2">
    <name type="scientific">Hymenobacter citatus</name>
    <dbReference type="NCBI Taxonomy" id="2763506"/>
    <lineage>
        <taxon>Bacteria</taxon>
        <taxon>Pseudomonadati</taxon>
        <taxon>Bacteroidota</taxon>
        <taxon>Cytophagia</taxon>
        <taxon>Cytophagales</taxon>
        <taxon>Hymenobacteraceae</taxon>
        <taxon>Hymenobacter</taxon>
    </lineage>
</organism>
<gene>
    <name evidence="1" type="ORF">H8B15_09625</name>
</gene>